<comment type="subcellular location">
    <subcellularLocation>
        <location evidence="1">Membrane</location>
        <topology evidence="1">Multi-pass membrane protein</topology>
    </subcellularLocation>
</comment>
<evidence type="ECO:0000256" key="1">
    <source>
        <dbReference type="ARBA" id="ARBA00004141"/>
    </source>
</evidence>
<evidence type="ECO:0000256" key="4">
    <source>
        <dbReference type="ARBA" id="ARBA00023136"/>
    </source>
</evidence>
<protein>
    <recommendedName>
        <fullName evidence="8">LrgB family protein</fullName>
    </recommendedName>
</protein>
<dbReference type="PANTHER" id="PTHR30249">
    <property type="entry name" value="PUTATIVE SEROTONIN TRANSPORTER"/>
    <property type="match status" value="1"/>
</dbReference>
<keyword evidence="3 5" id="KW-1133">Transmembrane helix</keyword>
<evidence type="ECO:0008006" key="8">
    <source>
        <dbReference type="Google" id="ProtNLM"/>
    </source>
</evidence>
<feature type="transmembrane region" description="Helical" evidence="5">
    <location>
        <begin position="195"/>
        <end position="212"/>
    </location>
</feature>
<sequence length="248" mass="25736">MPSLITPQPLSAIWVYLSASPLMGLTVTLLAYQGAFWVYKRAGFHPLANPVLLAVVTLVTLLTVTGVPYQRYFDGAQFVHFLLGPATVALALPLHAQLKKVWSMIVPVLVALVVGCLVAALSAIVIGHLFGASTATLMSLAPKSVTMPIAMGIAERNGGLPSLAAVLVMVTGILGAVTAPYLFNAMGLKDPAVRGFAIGVAAHGIGTARAFQSSEQAGAFSALAMGLNGALTALLLPVILPWVRVWTG</sequence>
<keyword evidence="4 5" id="KW-0472">Membrane</keyword>
<evidence type="ECO:0000256" key="3">
    <source>
        <dbReference type="ARBA" id="ARBA00022989"/>
    </source>
</evidence>
<evidence type="ECO:0000256" key="5">
    <source>
        <dbReference type="SAM" id="Phobius"/>
    </source>
</evidence>
<dbReference type="KEGG" id="otr:OTERR_07300"/>
<dbReference type="EMBL" id="CP022579">
    <property type="protein sequence ID" value="QEL64206.1"/>
    <property type="molecule type" value="Genomic_DNA"/>
</dbReference>
<reference evidence="6 7" key="1">
    <citation type="submission" date="2017-07" db="EMBL/GenBank/DDBJ databases">
        <title>Complete genome sequence of Oryzomicrobium terrae TPP412.</title>
        <authorList>
            <person name="Chiu L.-W."/>
            <person name="Lo K.-J."/>
            <person name="Tsai Y.-M."/>
            <person name="Lin S.-S."/>
            <person name="Kuo C.-H."/>
            <person name="Liu C.-T."/>
        </authorList>
    </citation>
    <scope>NUCLEOTIDE SEQUENCE [LARGE SCALE GENOMIC DNA]</scope>
    <source>
        <strain evidence="6 7">TPP412</strain>
    </source>
</reference>
<dbReference type="Proteomes" id="UP000323671">
    <property type="component" value="Chromosome"/>
</dbReference>
<keyword evidence="2 5" id="KW-0812">Transmembrane</keyword>
<accession>A0A5C1E5K0</accession>
<evidence type="ECO:0000256" key="2">
    <source>
        <dbReference type="ARBA" id="ARBA00022692"/>
    </source>
</evidence>
<keyword evidence="7" id="KW-1185">Reference proteome</keyword>
<feature type="transmembrane region" description="Helical" evidence="5">
    <location>
        <begin position="106"/>
        <end position="130"/>
    </location>
</feature>
<feature type="transmembrane region" description="Helical" evidence="5">
    <location>
        <begin position="218"/>
        <end position="243"/>
    </location>
</feature>
<dbReference type="AlphaFoldDB" id="A0A5C1E5K0"/>
<proteinExistence type="predicted"/>
<feature type="transmembrane region" description="Helical" evidence="5">
    <location>
        <begin position="163"/>
        <end position="183"/>
    </location>
</feature>
<evidence type="ECO:0000313" key="7">
    <source>
        <dbReference type="Proteomes" id="UP000323671"/>
    </source>
</evidence>
<dbReference type="PANTHER" id="PTHR30249:SF0">
    <property type="entry name" value="PLASTIDAL GLYCOLATE_GLYCERATE TRANSLOCATOR 1, CHLOROPLASTIC"/>
    <property type="match status" value="1"/>
</dbReference>
<organism evidence="6 7">
    <name type="scientific">Oryzomicrobium terrae</name>
    <dbReference type="NCBI Taxonomy" id="1735038"/>
    <lineage>
        <taxon>Bacteria</taxon>
        <taxon>Pseudomonadati</taxon>
        <taxon>Pseudomonadota</taxon>
        <taxon>Betaproteobacteria</taxon>
        <taxon>Rhodocyclales</taxon>
        <taxon>Rhodocyclaceae</taxon>
        <taxon>Oryzomicrobium</taxon>
    </lineage>
</organism>
<gene>
    <name evidence="6" type="ORF">OTERR_07300</name>
</gene>
<dbReference type="Pfam" id="PF04172">
    <property type="entry name" value="LrgB"/>
    <property type="match status" value="1"/>
</dbReference>
<name>A0A5C1E5K0_9RHOO</name>
<feature type="transmembrane region" description="Helical" evidence="5">
    <location>
        <begin position="51"/>
        <end position="69"/>
    </location>
</feature>
<dbReference type="RefSeq" id="WP_187775296.1">
    <property type="nucleotide sequence ID" value="NZ_CP022579.1"/>
</dbReference>
<dbReference type="InterPro" id="IPR007300">
    <property type="entry name" value="CidB/LrgB"/>
</dbReference>
<dbReference type="GO" id="GO:0016020">
    <property type="term" value="C:membrane"/>
    <property type="evidence" value="ECO:0007669"/>
    <property type="project" value="UniProtKB-SubCell"/>
</dbReference>
<evidence type="ECO:0000313" key="6">
    <source>
        <dbReference type="EMBL" id="QEL64206.1"/>
    </source>
</evidence>
<feature type="transmembrane region" description="Helical" evidence="5">
    <location>
        <begin position="75"/>
        <end position="94"/>
    </location>
</feature>
<feature type="transmembrane region" description="Helical" evidence="5">
    <location>
        <begin position="12"/>
        <end position="39"/>
    </location>
</feature>